<accession>A0A4U1ERV8</accession>
<gene>
    <name evidence="2" type="ORF">EI555_017611</name>
</gene>
<feature type="non-terminal residue" evidence="2">
    <location>
        <position position="1"/>
    </location>
</feature>
<name>A0A4U1ERV8_MONMO</name>
<feature type="compositionally biased region" description="Basic and acidic residues" evidence="1">
    <location>
        <begin position="67"/>
        <end position="83"/>
    </location>
</feature>
<feature type="region of interest" description="Disordered" evidence="1">
    <location>
        <begin position="1"/>
        <end position="87"/>
    </location>
</feature>
<dbReference type="AlphaFoldDB" id="A0A4U1ERV8"/>
<proteinExistence type="predicted"/>
<reference evidence="3" key="1">
    <citation type="journal article" date="2019" name="IScience">
        <title>Narwhal Genome Reveals Long-Term Low Genetic Diversity despite Current Large Abundance Size.</title>
        <authorList>
            <person name="Westbury M.V."/>
            <person name="Petersen B."/>
            <person name="Garde E."/>
            <person name="Heide-Jorgensen M.P."/>
            <person name="Lorenzen E.D."/>
        </authorList>
    </citation>
    <scope>NUCLEOTIDE SEQUENCE [LARGE SCALE GENOMIC DNA]</scope>
</reference>
<organism evidence="2 3">
    <name type="scientific">Monodon monoceros</name>
    <name type="common">Narwhal</name>
    <name type="synonym">Ceratodon monodon</name>
    <dbReference type="NCBI Taxonomy" id="40151"/>
    <lineage>
        <taxon>Eukaryota</taxon>
        <taxon>Metazoa</taxon>
        <taxon>Chordata</taxon>
        <taxon>Craniata</taxon>
        <taxon>Vertebrata</taxon>
        <taxon>Euteleostomi</taxon>
        <taxon>Mammalia</taxon>
        <taxon>Eutheria</taxon>
        <taxon>Laurasiatheria</taxon>
        <taxon>Artiodactyla</taxon>
        <taxon>Whippomorpha</taxon>
        <taxon>Cetacea</taxon>
        <taxon>Odontoceti</taxon>
        <taxon>Monodontidae</taxon>
        <taxon>Monodon</taxon>
    </lineage>
</organism>
<dbReference type="Proteomes" id="UP000308365">
    <property type="component" value="Unassembled WGS sequence"/>
</dbReference>
<feature type="compositionally biased region" description="Polar residues" evidence="1">
    <location>
        <begin position="1"/>
        <end position="21"/>
    </location>
</feature>
<feature type="compositionally biased region" description="Polar residues" evidence="1">
    <location>
        <begin position="43"/>
        <end position="55"/>
    </location>
</feature>
<evidence type="ECO:0000313" key="2">
    <source>
        <dbReference type="EMBL" id="TKC39232.1"/>
    </source>
</evidence>
<evidence type="ECO:0000313" key="3">
    <source>
        <dbReference type="Proteomes" id="UP000308365"/>
    </source>
</evidence>
<evidence type="ECO:0000256" key="1">
    <source>
        <dbReference type="SAM" id="MobiDB-lite"/>
    </source>
</evidence>
<sequence length="163" mass="18263">GCNDFPNPSHSRRAQQNISDPSHSRGVHHDPPDTLQSKRALDSSETMQTGRTYQHSPDAALPRRAHHDFPDRSLSRKTCHTDQTHLNPGGLLTPQTLLCNPGGPVVIPQFWLFMSITSCPKPKEVETGDELFCFKPDLTHSGWVNLLEIRLGTGFLGLKQTWY</sequence>
<comment type="caution">
    <text evidence="2">The sequence shown here is derived from an EMBL/GenBank/DDBJ whole genome shotgun (WGS) entry which is preliminary data.</text>
</comment>
<protein>
    <submittedName>
        <fullName evidence="2">Uncharacterized protein</fullName>
    </submittedName>
</protein>
<dbReference type="EMBL" id="RWIC01000894">
    <property type="protein sequence ID" value="TKC39232.1"/>
    <property type="molecule type" value="Genomic_DNA"/>
</dbReference>